<feature type="domain" description="Endonuclease/exonuclease/phosphatase" evidence="3">
    <location>
        <begin position="181"/>
        <end position="366"/>
    </location>
</feature>
<dbReference type="Pfam" id="PF19580">
    <property type="entry name" value="Exo_endo_phos_3"/>
    <property type="match status" value="2"/>
</dbReference>
<proteinExistence type="predicted"/>
<dbReference type="AlphaFoldDB" id="A0A095UWW3"/>
<keyword evidence="5" id="KW-1185">Reference proteome</keyword>
<keyword evidence="4" id="KW-0255">Endonuclease</keyword>
<gene>
    <name evidence="4" type="ORF">LG45_12570</name>
</gene>
<dbReference type="SUPFAM" id="SSF56219">
    <property type="entry name" value="DNase I-like"/>
    <property type="match status" value="1"/>
</dbReference>
<reference evidence="4 5" key="1">
    <citation type="submission" date="2014-09" db="EMBL/GenBank/DDBJ databases">
        <title>Whole Genome Shotgun of Flavobacterium aquatile LMG 4008.</title>
        <authorList>
            <person name="Gale A.N."/>
            <person name="Pipes S.E."/>
            <person name="Newman J.D."/>
        </authorList>
    </citation>
    <scope>NUCLEOTIDE SEQUENCE [LARGE SCALE GENOMIC DNA]</scope>
    <source>
        <strain evidence="4 5">LMG 4008</strain>
    </source>
</reference>
<feature type="region of interest" description="Disordered" evidence="1">
    <location>
        <begin position="154"/>
        <end position="173"/>
    </location>
</feature>
<organism evidence="4 5">
    <name type="scientific">Flavobacterium aquatile LMG 4008 = ATCC 11947</name>
    <dbReference type="NCBI Taxonomy" id="1453498"/>
    <lineage>
        <taxon>Bacteria</taxon>
        <taxon>Pseudomonadati</taxon>
        <taxon>Bacteroidota</taxon>
        <taxon>Flavobacteriia</taxon>
        <taxon>Flavobacteriales</taxon>
        <taxon>Flavobacteriaceae</taxon>
        <taxon>Flavobacterium</taxon>
    </lineage>
</organism>
<dbReference type="RefSeq" id="WP_035127567.1">
    <property type="nucleotide sequence ID" value="NZ_JRHH01000005.1"/>
</dbReference>
<keyword evidence="4" id="KW-0540">Nuclease</keyword>
<feature type="compositionally biased region" description="Basic and acidic residues" evidence="1">
    <location>
        <begin position="157"/>
        <end position="167"/>
    </location>
</feature>
<feature type="chain" id="PRO_5001910443" evidence="2">
    <location>
        <begin position="22"/>
        <end position="369"/>
    </location>
</feature>
<evidence type="ECO:0000256" key="1">
    <source>
        <dbReference type="SAM" id="MobiDB-lite"/>
    </source>
</evidence>
<dbReference type="GO" id="GO:0004519">
    <property type="term" value="F:endonuclease activity"/>
    <property type="evidence" value="ECO:0007669"/>
    <property type="project" value="UniProtKB-KW"/>
</dbReference>
<name>A0A095UWW3_9FLAO</name>
<dbReference type="STRING" id="1453498.LG45_12570"/>
<dbReference type="Proteomes" id="UP000029554">
    <property type="component" value="Unassembled WGS sequence"/>
</dbReference>
<sequence>MKIKKIIALFVVLFATLSANAQAKKYNVHTVAFYNLENFYDTINDPATRDDEWVYSRDYYLKKQNNIAKVISQLGTKENPNSPTIIGLAEVENRRVLEDLVKNPLLINKDYGIIHFDSPDRRGIDCAFLYQKKHFKIISFTNVPLYIYENDTKSSSNKKEKKEKKEAEEEVDDRVDESDVTRRIYTRDQILMTGFLDGEEVSFIVNHWPSRRGGEKISSKLRERAAGLNVKIIDSLQKINPDAKVISMGDLNDGPFNNSLKKILNAKGEKKDVQPLGIYNPSEQMAKKGNSTLFYRDAGDIFDQIIMTEPLIRENTVGYKYWKAGVFNLPFMVQTTGQYKGYPLRNNYSISPGYSDHFPVYIYLIKEKK</sequence>
<protein>
    <submittedName>
        <fullName evidence="4">Endonuclease</fullName>
    </submittedName>
</protein>
<dbReference type="EMBL" id="JRHH01000005">
    <property type="protein sequence ID" value="KGD67055.1"/>
    <property type="molecule type" value="Genomic_DNA"/>
</dbReference>
<dbReference type="eggNOG" id="COG2374">
    <property type="taxonomic scope" value="Bacteria"/>
</dbReference>
<dbReference type="Gene3D" id="3.60.10.10">
    <property type="entry name" value="Endonuclease/exonuclease/phosphatase"/>
    <property type="match status" value="1"/>
</dbReference>
<keyword evidence="4" id="KW-0378">Hydrolase</keyword>
<dbReference type="OrthoDB" id="9802724at2"/>
<evidence type="ECO:0000313" key="5">
    <source>
        <dbReference type="Proteomes" id="UP000029554"/>
    </source>
</evidence>
<evidence type="ECO:0000256" key="2">
    <source>
        <dbReference type="SAM" id="SignalP"/>
    </source>
</evidence>
<feature type="domain" description="Endonuclease/exonuclease/phosphatase" evidence="3">
    <location>
        <begin position="30"/>
        <end position="151"/>
    </location>
</feature>
<comment type="caution">
    <text evidence="4">The sequence shown here is derived from an EMBL/GenBank/DDBJ whole genome shotgun (WGS) entry which is preliminary data.</text>
</comment>
<feature type="signal peptide" evidence="2">
    <location>
        <begin position="1"/>
        <end position="21"/>
    </location>
</feature>
<dbReference type="PANTHER" id="PTHR42834:SF1">
    <property type="entry name" value="ENDONUCLEASE_EXONUCLEASE_PHOSPHATASE FAMILY PROTEIN (AFU_ORTHOLOGUE AFUA_3G09210)"/>
    <property type="match status" value="1"/>
</dbReference>
<evidence type="ECO:0000313" key="4">
    <source>
        <dbReference type="EMBL" id="KGD67055.1"/>
    </source>
</evidence>
<dbReference type="InterPro" id="IPR036691">
    <property type="entry name" value="Endo/exonu/phosph_ase_sf"/>
</dbReference>
<dbReference type="PANTHER" id="PTHR42834">
    <property type="entry name" value="ENDONUCLEASE/EXONUCLEASE/PHOSPHATASE FAMILY PROTEIN (AFU_ORTHOLOGUE AFUA_3G09210)"/>
    <property type="match status" value="1"/>
</dbReference>
<keyword evidence="2" id="KW-0732">Signal</keyword>
<evidence type="ECO:0000259" key="3">
    <source>
        <dbReference type="Pfam" id="PF19580"/>
    </source>
</evidence>
<accession>A0A095UWW3</accession>
<dbReference type="InterPro" id="IPR005135">
    <property type="entry name" value="Endo/exonuclease/phosphatase"/>
</dbReference>